<dbReference type="InterPro" id="IPR010642">
    <property type="entry name" value="Invasion_prot_B"/>
</dbReference>
<dbReference type="EMBL" id="JADZLT010000042">
    <property type="protein sequence ID" value="MBH0237305.1"/>
    <property type="molecule type" value="Genomic_DNA"/>
</dbReference>
<gene>
    <name evidence="2" type="ORF">I5731_05675</name>
</gene>
<dbReference type="Proteomes" id="UP000631694">
    <property type="component" value="Unassembled WGS sequence"/>
</dbReference>
<accession>A0A931I0Y3</accession>
<dbReference type="AlphaFoldDB" id="A0A931I0Y3"/>
<name>A0A931I0Y3_9HYPH</name>
<organism evidence="2 3">
    <name type="scientific">Methylobrevis albus</name>
    <dbReference type="NCBI Taxonomy" id="2793297"/>
    <lineage>
        <taxon>Bacteria</taxon>
        <taxon>Pseudomonadati</taxon>
        <taxon>Pseudomonadota</taxon>
        <taxon>Alphaproteobacteria</taxon>
        <taxon>Hyphomicrobiales</taxon>
        <taxon>Pleomorphomonadaceae</taxon>
        <taxon>Methylobrevis</taxon>
    </lineage>
</organism>
<protein>
    <submittedName>
        <fullName evidence="2">Uncharacterized protein</fullName>
    </submittedName>
</protein>
<comment type="caution">
    <text evidence="2">The sequence shown here is derived from an EMBL/GenBank/DDBJ whole genome shotgun (WGS) entry which is preliminary data.</text>
</comment>
<keyword evidence="1" id="KW-0732">Signal</keyword>
<dbReference type="Pfam" id="PF06776">
    <property type="entry name" value="IalB"/>
    <property type="match status" value="1"/>
</dbReference>
<keyword evidence="3" id="KW-1185">Reference proteome</keyword>
<evidence type="ECO:0000313" key="2">
    <source>
        <dbReference type="EMBL" id="MBH0237305.1"/>
    </source>
</evidence>
<dbReference type="RefSeq" id="WP_197310400.1">
    <property type="nucleotide sequence ID" value="NZ_JADZLT010000042.1"/>
</dbReference>
<reference evidence="2" key="1">
    <citation type="submission" date="2020-12" db="EMBL/GenBank/DDBJ databases">
        <title>Methylobrevis albus sp. nov., isolated from fresh water lack sediment.</title>
        <authorList>
            <person name="Zou Q."/>
        </authorList>
    </citation>
    <scope>NUCLEOTIDE SEQUENCE</scope>
    <source>
        <strain evidence="2">L22</strain>
    </source>
</reference>
<feature type="chain" id="PRO_5037704903" evidence="1">
    <location>
        <begin position="24"/>
        <end position="170"/>
    </location>
</feature>
<feature type="signal peptide" evidence="1">
    <location>
        <begin position="1"/>
        <end position="23"/>
    </location>
</feature>
<dbReference type="InterPro" id="IPR038696">
    <property type="entry name" value="IalB_sf"/>
</dbReference>
<dbReference type="Gene3D" id="2.60.40.1880">
    <property type="entry name" value="Invasion associated locus B (IalB) protein"/>
    <property type="match status" value="1"/>
</dbReference>
<evidence type="ECO:0000256" key="1">
    <source>
        <dbReference type="SAM" id="SignalP"/>
    </source>
</evidence>
<proteinExistence type="predicted"/>
<sequence length="170" mass="18177">MTNGRTLATAFAMLIGAATVATAQTPTVLDKPFGDWTAYGYTAGGGKVCYAISQPKSTEPRGVNRDPMYIFVTNRPKEGVRHEVSVITGYPYKEGSKTTVKIGADTFVMFTKDDGAWVENAAEEARLIGSMKGGSEMVVTGTSRRGTVTTDTYSLRGITAALGRIDSECR</sequence>
<evidence type="ECO:0000313" key="3">
    <source>
        <dbReference type="Proteomes" id="UP000631694"/>
    </source>
</evidence>